<evidence type="ECO:0000259" key="3">
    <source>
        <dbReference type="Pfam" id="PF00586"/>
    </source>
</evidence>
<proteinExistence type="inferred from homology"/>
<evidence type="ECO:0000256" key="2">
    <source>
        <dbReference type="HAMAP-Rule" id="MF_02128"/>
    </source>
</evidence>
<dbReference type="InterPro" id="IPR036676">
    <property type="entry name" value="PurM-like_C_sf"/>
</dbReference>
<dbReference type="PANTHER" id="PTHR30270">
    <property type="entry name" value="THIAMINE-MONOPHOSPHATE KINASE"/>
    <property type="match status" value="1"/>
</dbReference>
<feature type="binding site" evidence="2">
    <location>
        <position position="132"/>
    </location>
    <ligand>
        <name>Mg(2+)</name>
        <dbReference type="ChEBI" id="CHEBI:18420"/>
        <label>1</label>
    </ligand>
</feature>
<feature type="binding site" evidence="2">
    <location>
        <position position="39"/>
    </location>
    <ligand>
        <name>Mg(2+)</name>
        <dbReference type="ChEBI" id="CHEBI:18420"/>
        <label>4</label>
    </ligand>
</feature>
<feature type="binding site" evidence="2">
    <location>
        <position position="63"/>
    </location>
    <ligand>
        <name>substrate</name>
    </ligand>
</feature>
<dbReference type="InterPro" id="IPR016188">
    <property type="entry name" value="PurM-like_N"/>
</dbReference>
<feature type="binding site" evidence="2">
    <location>
        <position position="222"/>
    </location>
    <ligand>
        <name>Mg(2+)</name>
        <dbReference type="ChEBI" id="CHEBI:18420"/>
        <label>3</label>
    </ligand>
</feature>
<dbReference type="EC" id="2.7.4.16" evidence="2"/>
<comment type="catalytic activity">
    <reaction evidence="2">
        <text>thiamine phosphate + ATP = thiamine diphosphate + ADP</text>
        <dbReference type="Rhea" id="RHEA:15913"/>
        <dbReference type="ChEBI" id="CHEBI:30616"/>
        <dbReference type="ChEBI" id="CHEBI:37575"/>
        <dbReference type="ChEBI" id="CHEBI:58937"/>
        <dbReference type="ChEBI" id="CHEBI:456216"/>
        <dbReference type="EC" id="2.7.4.16"/>
    </reaction>
</comment>
<feature type="binding site" evidence="2">
    <location>
        <begin position="131"/>
        <end position="132"/>
    </location>
    <ligand>
        <name>ATP</name>
        <dbReference type="ChEBI" id="CHEBI:30616"/>
    </ligand>
</feature>
<feature type="domain" description="PurM-like N-terminal" evidence="3">
    <location>
        <begin position="38"/>
        <end position="150"/>
    </location>
</feature>
<keyword evidence="1 2" id="KW-0784">Thiamine biosynthesis</keyword>
<dbReference type="InterPro" id="IPR006283">
    <property type="entry name" value="ThiL-like"/>
</dbReference>
<dbReference type="AlphaFoldDB" id="A0A7Y0HDT8"/>
<reference evidence="5 6" key="1">
    <citation type="submission" date="2020-04" db="EMBL/GenBank/DDBJ databases">
        <title>Rhodospirillaceae bacterium KN72 isolated from deep sea.</title>
        <authorList>
            <person name="Zhang D.-C."/>
        </authorList>
    </citation>
    <scope>NUCLEOTIDE SEQUENCE [LARGE SCALE GENOMIC DNA]</scope>
    <source>
        <strain evidence="5 6">KN72</strain>
    </source>
</reference>
<dbReference type="SUPFAM" id="SSF56042">
    <property type="entry name" value="PurM C-terminal domain-like"/>
    <property type="match status" value="1"/>
</dbReference>
<keyword evidence="2 5" id="KW-0808">Transferase</keyword>
<dbReference type="Proteomes" id="UP000539372">
    <property type="component" value="Unassembled WGS sequence"/>
</dbReference>
<feature type="binding site" evidence="2">
    <location>
        <position position="39"/>
    </location>
    <ligand>
        <name>Mg(2+)</name>
        <dbReference type="ChEBI" id="CHEBI:18420"/>
        <label>3</label>
    </ligand>
</feature>
<dbReference type="PIRSF" id="PIRSF005303">
    <property type="entry name" value="Thiam_monoph_kin"/>
    <property type="match status" value="1"/>
</dbReference>
<keyword evidence="2" id="KW-0479">Metal-binding</keyword>
<feature type="binding site" evidence="2">
    <location>
        <position position="225"/>
    </location>
    <ligand>
        <name>Mg(2+)</name>
        <dbReference type="ChEBI" id="CHEBI:18420"/>
        <label>5</label>
    </ligand>
</feature>
<feature type="binding site" evidence="2">
    <location>
        <position position="56"/>
    </location>
    <ligand>
        <name>Mg(2+)</name>
        <dbReference type="ChEBI" id="CHEBI:18420"/>
        <label>2</label>
    </ligand>
</feature>
<feature type="binding site" evidence="2">
    <location>
        <position position="224"/>
    </location>
    <ligand>
        <name>ATP</name>
        <dbReference type="ChEBI" id="CHEBI:30616"/>
    </ligand>
</feature>
<name>A0A7Y0HDT8_9PROT</name>
<keyword evidence="6" id="KW-1185">Reference proteome</keyword>
<comment type="similarity">
    <text evidence="2">Belongs to the thiamine-monophosphate kinase family.</text>
</comment>
<dbReference type="Pfam" id="PF00586">
    <property type="entry name" value="AIRS"/>
    <property type="match status" value="1"/>
</dbReference>
<dbReference type="GO" id="GO:0009228">
    <property type="term" value="P:thiamine biosynthetic process"/>
    <property type="evidence" value="ECO:0007669"/>
    <property type="project" value="UniProtKB-KW"/>
</dbReference>
<dbReference type="GO" id="GO:0005524">
    <property type="term" value="F:ATP binding"/>
    <property type="evidence" value="ECO:0007669"/>
    <property type="project" value="UniProtKB-UniRule"/>
</dbReference>
<accession>A0A7Y0HDT8</accession>
<dbReference type="UniPathway" id="UPA00060">
    <property type="reaction ID" value="UER00142"/>
</dbReference>
<keyword evidence="2" id="KW-0547">Nucleotide-binding</keyword>
<keyword evidence="2" id="KW-0067">ATP-binding</keyword>
<evidence type="ECO:0000259" key="4">
    <source>
        <dbReference type="Pfam" id="PF02769"/>
    </source>
</evidence>
<feature type="domain" description="PurM-like C-terminal" evidence="4">
    <location>
        <begin position="162"/>
        <end position="313"/>
    </location>
</feature>
<gene>
    <name evidence="2 5" type="primary">thiL</name>
    <name evidence="5" type="ORF">HH303_05900</name>
</gene>
<dbReference type="Pfam" id="PF02769">
    <property type="entry name" value="AIRS_C"/>
    <property type="match status" value="1"/>
</dbReference>
<feature type="binding site" evidence="2">
    <location>
        <position position="84"/>
    </location>
    <ligand>
        <name>Mg(2+)</name>
        <dbReference type="ChEBI" id="CHEBI:18420"/>
        <label>4</label>
    </ligand>
</feature>
<dbReference type="GO" id="GO:0009229">
    <property type="term" value="P:thiamine diphosphate biosynthetic process"/>
    <property type="evidence" value="ECO:0007669"/>
    <property type="project" value="UniProtKB-UniRule"/>
</dbReference>
<dbReference type="GO" id="GO:0009030">
    <property type="term" value="F:thiamine-phosphate kinase activity"/>
    <property type="evidence" value="ECO:0007669"/>
    <property type="project" value="UniProtKB-UniRule"/>
</dbReference>
<dbReference type="NCBIfam" id="TIGR01379">
    <property type="entry name" value="thiL"/>
    <property type="match status" value="1"/>
</dbReference>
<dbReference type="CDD" id="cd02194">
    <property type="entry name" value="ThiL"/>
    <property type="match status" value="1"/>
</dbReference>
<protein>
    <recommendedName>
        <fullName evidence="2">Thiamine-monophosphate kinase</fullName>
        <shortName evidence="2">TMP kinase</shortName>
        <shortName evidence="2">Thiamine-phosphate kinase</shortName>
        <ecNumber evidence="2">2.7.4.16</ecNumber>
    </recommendedName>
</protein>
<dbReference type="EMBL" id="JABBNT010000002">
    <property type="protein sequence ID" value="NMM44000.1"/>
    <property type="molecule type" value="Genomic_DNA"/>
</dbReference>
<dbReference type="GO" id="GO:0000287">
    <property type="term" value="F:magnesium ion binding"/>
    <property type="evidence" value="ECO:0007669"/>
    <property type="project" value="UniProtKB-UniRule"/>
</dbReference>
<feature type="binding site" evidence="2">
    <location>
        <position position="56"/>
    </location>
    <ligand>
        <name>Mg(2+)</name>
        <dbReference type="ChEBI" id="CHEBI:18420"/>
        <label>1</label>
    </ligand>
</feature>
<dbReference type="RefSeq" id="WP_169624313.1">
    <property type="nucleotide sequence ID" value="NZ_JABBNT010000002.1"/>
</dbReference>
<dbReference type="InterPro" id="IPR010918">
    <property type="entry name" value="PurM-like_C_dom"/>
</dbReference>
<evidence type="ECO:0000313" key="5">
    <source>
        <dbReference type="EMBL" id="NMM44000.1"/>
    </source>
</evidence>
<dbReference type="HAMAP" id="MF_02128">
    <property type="entry name" value="TMP_kinase"/>
    <property type="match status" value="1"/>
</dbReference>
<comment type="miscellaneous">
    <text evidence="2">Reaction mechanism of ThiL seems to utilize a direct, inline transfer of the gamma-phosphate of ATP to TMP rather than a phosphorylated enzyme intermediate.</text>
</comment>
<dbReference type="InterPro" id="IPR036921">
    <property type="entry name" value="PurM-like_N_sf"/>
</dbReference>
<organism evidence="5 6">
    <name type="scientific">Pacificispira spongiicola</name>
    <dbReference type="NCBI Taxonomy" id="2729598"/>
    <lineage>
        <taxon>Bacteria</taxon>
        <taxon>Pseudomonadati</taxon>
        <taxon>Pseudomonadota</taxon>
        <taxon>Alphaproteobacteria</taxon>
        <taxon>Rhodospirillales</taxon>
        <taxon>Rhodospirillaceae</taxon>
        <taxon>Pacificispira</taxon>
    </lineage>
</organism>
<keyword evidence="2 5" id="KW-0418">Kinase</keyword>
<dbReference type="SUPFAM" id="SSF55326">
    <property type="entry name" value="PurM N-terminal domain-like"/>
    <property type="match status" value="1"/>
</dbReference>
<feature type="binding site" evidence="2">
    <location>
        <position position="54"/>
    </location>
    <ligand>
        <name>Mg(2+)</name>
        <dbReference type="ChEBI" id="CHEBI:18420"/>
        <label>4</label>
    </ligand>
</feature>
<keyword evidence="2" id="KW-0460">Magnesium</keyword>
<dbReference type="PANTHER" id="PTHR30270:SF0">
    <property type="entry name" value="THIAMINE-MONOPHOSPHATE KINASE"/>
    <property type="match status" value="1"/>
</dbReference>
<feature type="binding site" evidence="2">
    <location>
        <position position="84"/>
    </location>
    <ligand>
        <name>Mg(2+)</name>
        <dbReference type="ChEBI" id="CHEBI:18420"/>
        <label>3</label>
    </ligand>
</feature>
<feature type="binding site" evidence="2">
    <location>
        <position position="274"/>
    </location>
    <ligand>
        <name>substrate</name>
    </ligand>
</feature>
<evidence type="ECO:0000313" key="6">
    <source>
        <dbReference type="Proteomes" id="UP000539372"/>
    </source>
</evidence>
<sequence>MPDRPDQELQSGTGEFHRIATYFAPLASGNDGALGLKDDAALIRSPQGRDLVVTADTLVETVHFVGDETPADIARKALRTNLSDLAAMGAEPMGYFLSLSLPKRIGEDWIAGFCEGLAADQAEFDLTLMGGDSTSTPGPISIAITAMGSVETGKALKRSGAQVGDGIFVSGTIGDGFLGLLAAQGRLPPSMEAENLRQRYLLPQPRIALGRALVGAAHAAMDVSDGLIADMAHICAASGVGADIAAPSIPVSDEAGEQVADNPDLFADMLTGGDDYELLITGPEQAIRDAAARSGTPVTLIGSIVAGSGVTVRDSDGVALTFLQTGFRHS</sequence>
<evidence type="ECO:0000256" key="1">
    <source>
        <dbReference type="ARBA" id="ARBA00022977"/>
    </source>
</evidence>
<comment type="caution">
    <text evidence="2">Lacks conserved residue(s) required for the propagation of feature annotation.</text>
</comment>
<comment type="function">
    <text evidence="2">Catalyzes the ATP-dependent phosphorylation of thiamine-monophosphate (TMP) to form thiamine-pyrophosphate (TPP), the active form of vitamin B1.</text>
</comment>
<feature type="binding site" evidence="2">
    <location>
        <position position="327"/>
    </location>
    <ligand>
        <name>substrate</name>
    </ligand>
</feature>
<dbReference type="Gene3D" id="3.90.650.10">
    <property type="entry name" value="PurM-like C-terminal domain"/>
    <property type="match status" value="1"/>
</dbReference>
<comment type="caution">
    <text evidence="5">The sequence shown here is derived from an EMBL/GenBank/DDBJ whole genome shotgun (WGS) entry which is preliminary data.</text>
</comment>
<comment type="pathway">
    <text evidence="2">Cofactor biosynthesis; thiamine diphosphate biosynthesis; thiamine diphosphate from thiamine phosphate: step 1/1.</text>
</comment>
<feature type="binding site" evidence="2">
    <location>
        <position position="84"/>
    </location>
    <ligand>
        <name>Mg(2+)</name>
        <dbReference type="ChEBI" id="CHEBI:18420"/>
        <label>2</label>
    </ligand>
</feature>
<dbReference type="Gene3D" id="3.30.1330.10">
    <property type="entry name" value="PurM-like, N-terminal domain"/>
    <property type="match status" value="1"/>
</dbReference>
<feature type="binding site" evidence="2">
    <location>
        <position position="158"/>
    </location>
    <ligand>
        <name>ATP</name>
        <dbReference type="ChEBI" id="CHEBI:30616"/>
    </ligand>
</feature>